<evidence type="ECO:0000256" key="1">
    <source>
        <dbReference type="PROSITE-ProRule" id="PRU00267"/>
    </source>
</evidence>
<feature type="region of interest" description="Disordered" evidence="2">
    <location>
        <begin position="248"/>
        <end position="295"/>
    </location>
</feature>
<evidence type="ECO:0000313" key="6">
    <source>
        <dbReference type="RefSeq" id="XP_071938239.1"/>
    </source>
</evidence>
<accession>A0ABM4X2I2</accession>
<dbReference type="SMART" id="SM00398">
    <property type="entry name" value="HMG"/>
    <property type="match status" value="1"/>
</dbReference>
<feature type="domain" description="ARID" evidence="4">
    <location>
        <begin position="50"/>
        <end position="141"/>
    </location>
</feature>
<feature type="domain" description="HMG box" evidence="3">
    <location>
        <begin position="288"/>
        <end position="355"/>
    </location>
</feature>
<dbReference type="InterPro" id="IPR036431">
    <property type="entry name" value="ARID_dom_sf"/>
</dbReference>
<dbReference type="Gene3D" id="1.10.150.60">
    <property type="entry name" value="ARID DNA-binding domain"/>
    <property type="match status" value="1"/>
</dbReference>
<dbReference type="CDD" id="cd22009">
    <property type="entry name" value="HMG-box_AtHMGB9-like"/>
    <property type="match status" value="1"/>
</dbReference>
<keyword evidence="1" id="KW-0539">Nucleus</keyword>
<dbReference type="SMART" id="SM01014">
    <property type="entry name" value="ARID"/>
    <property type="match status" value="1"/>
</dbReference>
<dbReference type="InterPro" id="IPR045303">
    <property type="entry name" value="ARID_HMGB9-like"/>
</dbReference>
<dbReference type="PANTHER" id="PTHR46691">
    <property type="entry name" value="HIGH MOBILITY GROUP B PROTEIN 9"/>
    <property type="match status" value="1"/>
</dbReference>
<dbReference type="Pfam" id="PF01388">
    <property type="entry name" value="ARID"/>
    <property type="match status" value="1"/>
</dbReference>
<protein>
    <submittedName>
        <fullName evidence="6">High mobility group B protein 15 isoform X1</fullName>
    </submittedName>
</protein>
<feature type="compositionally biased region" description="Basic residues" evidence="2">
    <location>
        <begin position="270"/>
        <end position="280"/>
    </location>
</feature>
<dbReference type="PANTHER" id="PTHR46691:SF3">
    <property type="entry name" value="HIGH MOBILITY GROUP B PROTEIN 15"/>
    <property type="match status" value="1"/>
</dbReference>
<dbReference type="InterPro" id="IPR009071">
    <property type="entry name" value="HMG_box_dom"/>
</dbReference>
<dbReference type="Proteomes" id="UP001652660">
    <property type="component" value="Chromosome 3c"/>
</dbReference>
<keyword evidence="1" id="KW-0238">DNA-binding</keyword>
<evidence type="ECO:0000256" key="2">
    <source>
        <dbReference type="SAM" id="MobiDB-lite"/>
    </source>
</evidence>
<sequence length="555" mass="61811">MVEQGVLVDVGGGKKAMASSSTTSRTLPLQARPSDYHPYPPPMATYEEVVASPQLFWVTLEKLHAAMGTKFMIPTVAGRDLDLHRLFVEVTSRGGIAKILQERKWKDVIGVFSFPSSATNASFVLRKYYFSLLLHYEQIYFFKAEGWTSDASHSSSSPITPLPRELTKTTQSSLVNQAGMQQARVVESAKLLPEACPALSTGSEVHGVIDGKFESGYLITVKIGSEELKGVLYQAPFNSAHLKFQHQNTQQCQRASGSKTKSPSVALGIARRRRRKKSEIKKRDPAHPKPNRSGYNFFFAEQHARLKPLYPGKDREISKMIGDSWNKLNDSEKAVYQEKAVRDKERYRIEMEGYRERLRTEQTLGGATPNLQQSLDPQVSTALDVNQILQTNDACSSDLREKATISNSNGKNNLQLSKGQTITDAVVMQQQNHMPDLNLMDLDKNFQMEDAPYIPENEVSSDSGKRNVEGHHQIMEKGAQMEVLCRAEIAPRNASEEIMVDEEGTKIQKRTDVDAEQHKLCSGDIAVEIDKVGLATGEEVPVSIQENMRAPDAGI</sequence>
<organism evidence="5 6">
    <name type="scientific">Coffea arabica</name>
    <name type="common">Arabian coffee</name>
    <dbReference type="NCBI Taxonomy" id="13443"/>
    <lineage>
        <taxon>Eukaryota</taxon>
        <taxon>Viridiplantae</taxon>
        <taxon>Streptophyta</taxon>
        <taxon>Embryophyta</taxon>
        <taxon>Tracheophyta</taxon>
        <taxon>Spermatophyta</taxon>
        <taxon>Magnoliopsida</taxon>
        <taxon>eudicotyledons</taxon>
        <taxon>Gunneridae</taxon>
        <taxon>Pentapetalae</taxon>
        <taxon>asterids</taxon>
        <taxon>lamiids</taxon>
        <taxon>Gentianales</taxon>
        <taxon>Rubiaceae</taxon>
        <taxon>Ixoroideae</taxon>
        <taxon>Gardenieae complex</taxon>
        <taxon>Bertiereae - Coffeeae clade</taxon>
        <taxon>Coffeeae</taxon>
        <taxon>Coffea</taxon>
    </lineage>
</organism>
<name>A0ABM4X2I2_COFAR</name>
<proteinExistence type="predicted"/>
<evidence type="ECO:0000259" key="3">
    <source>
        <dbReference type="PROSITE" id="PS50118"/>
    </source>
</evidence>
<dbReference type="SUPFAM" id="SSF46774">
    <property type="entry name" value="ARID-like"/>
    <property type="match status" value="1"/>
</dbReference>
<reference evidence="6" key="1">
    <citation type="submission" date="2025-08" db="UniProtKB">
        <authorList>
            <consortium name="RefSeq"/>
        </authorList>
    </citation>
    <scope>IDENTIFICATION</scope>
    <source>
        <tissue evidence="6">Leaves</tissue>
    </source>
</reference>
<evidence type="ECO:0000313" key="5">
    <source>
        <dbReference type="Proteomes" id="UP001652660"/>
    </source>
</evidence>
<keyword evidence="5" id="KW-1185">Reference proteome</keyword>
<dbReference type="GeneID" id="113737250"/>
<gene>
    <name evidence="6" type="primary">LOC113737250</name>
</gene>
<dbReference type="CDD" id="cd16872">
    <property type="entry name" value="ARID_HMGB9-like"/>
    <property type="match status" value="1"/>
</dbReference>
<dbReference type="Gene3D" id="1.10.30.10">
    <property type="entry name" value="High mobility group box domain"/>
    <property type="match status" value="1"/>
</dbReference>
<dbReference type="SMART" id="SM00501">
    <property type="entry name" value="BRIGHT"/>
    <property type="match status" value="1"/>
</dbReference>
<dbReference type="InterPro" id="IPR036910">
    <property type="entry name" value="HMG_box_dom_sf"/>
</dbReference>
<dbReference type="Pfam" id="PF00505">
    <property type="entry name" value="HMG_box"/>
    <property type="match status" value="1"/>
</dbReference>
<dbReference type="PROSITE" id="PS50118">
    <property type="entry name" value="HMG_BOX_2"/>
    <property type="match status" value="1"/>
</dbReference>
<evidence type="ECO:0000259" key="4">
    <source>
        <dbReference type="PROSITE" id="PS51011"/>
    </source>
</evidence>
<dbReference type="InterPro" id="IPR001606">
    <property type="entry name" value="ARID_dom"/>
</dbReference>
<dbReference type="PROSITE" id="PS51011">
    <property type="entry name" value="ARID"/>
    <property type="match status" value="1"/>
</dbReference>
<feature type="compositionally biased region" description="Polar residues" evidence="2">
    <location>
        <begin position="248"/>
        <end position="263"/>
    </location>
</feature>
<dbReference type="RefSeq" id="XP_071938239.1">
    <property type="nucleotide sequence ID" value="XM_072082138.1"/>
</dbReference>
<feature type="DNA-binding region" description="HMG box" evidence="1">
    <location>
        <begin position="288"/>
        <end position="355"/>
    </location>
</feature>
<dbReference type="SUPFAM" id="SSF47095">
    <property type="entry name" value="HMG-box"/>
    <property type="match status" value="1"/>
</dbReference>